<dbReference type="PRINTS" id="PR00463">
    <property type="entry name" value="EP450I"/>
</dbReference>
<evidence type="ECO:0000313" key="4">
    <source>
        <dbReference type="EMBL" id="KAF5836140.1"/>
    </source>
</evidence>
<dbReference type="SUPFAM" id="SSF48264">
    <property type="entry name" value="Cytochrome P450"/>
    <property type="match status" value="1"/>
</dbReference>
<keyword evidence="3" id="KW-0479">Metal-binding</keyword>
<name>A0ABQ7GNE2_DUNSA</name>
<gene>
    <name evidence="4" type="ORF">DUNSADRAFT_6343</name>
</gene>
<evidence type="ECO:0000313" key="5">
    <source>
        <dbReference type="Proteomes" id="UP000815325"/>
    </source>
</evidence>
<comment type="cofactor">
    <cofactor evidence="1">
        <name>heme</name>
        <dbReference type="ChEBI" id="CHEBI:30413"/>
    </cofactor>
</comment>
<keyword evidence="3" id="KW-0503">Monooxygenase</keyword>
<dbReference type="InterPro" id="IPR036396">
    <property type="entry name" value="Cyt_P450_sf"/>
</dbReference>
<evidence type="ECO:0000256" key="2">
    <source>
        <dbReference type="ARBA" id="ARBA00010617"/>
    </source>
</evidence>
<dbReference type="PANTHER" id="PTHR24305">
    <property type="entry name" value="CYTOCHROME P450"/>
    <property type="match status" value="1"/>
</dbReference>
<dbReference type="InterPro" id="IPR017972">
    <property type="entry name" value="Cyt_P450_CS"/>
</dbReference>
<dbReference type="Proteomes" id="UP000815325">
    <property type="component" value="Unassembled WGS sequence"/>
</dbReference>
<dbReference type="EMBL" id="MU069673">
    <property type="protein sequence ID" value="KAF5836140.1"/>
    <property type="molecule type" value="Genomic_DNA"/>
</dbReference>
<dbReference type="PANTHER" id="PTHR24305:SF166">
    <property type="entry name" value="CYTOCHROME P450 12A4, MITOCHONDRIAL-RELATED"/>
    <property type="match status" value="1"/>
</dbReference>
<accession>A0ABQ7GNE2</accession>
<dbReference type="PROSITE" id="PS00086">
    <property type="entry name" value="CYTOCHROME_P450"/>
    <property type="match status" value="1"/>
</dbReference>
<keyword evidence="3" id="KW-0349">Heme</keyword>
<evidence type="ECO:0000256" key="1">
    <source>
        <dbReference type="ARBA" id="ARBA00001971"/>
    </source>
</evidence>
<keyword evidence="5" id="KW-1185">Reference proteome</keyword>
<sequence>MQGLGLNPLNRYFPFLEKPRKFRYWCKRYGELAERVVRNAQDCPPPPNSIMASLLSIKDPTTGKPLNLEQLKSEVALLLVAGFETTAHSIAPARLLEWGDLGRLKSLDAAINESMRLLPVTSSGSGREARDDITVEGRVIPKGAVVMLPTYTIHRSKKVWGPDADEYKPERWLGESGHESGAARRPGYQPFSLGPRDCVGQSLAVLELRSVLATLIGHFRFVLAEEMGSFKEAEQAARQHITLKPMVPTPPGQPLRPGLMMHCHPRL</sequence>
<comment type="caution">
    <text evidence="4">The sequence shown here is derived from an EMBL/GenBank/DDBJ whole genome shotgun (WGS) entry which is preliminary data.</text>
</comment>
<proteinExistence type="inferred from homology"/>
<dbReference type="InterPro" id="IPR001128">
    <property type="entry name" value="Cyt_P450"/>
</dbReference>
<protein>
    <submittedName>
        <fullName evidence="4">Cytochrome P450</fullName>
    </submittedName>
</protein>
<reference evidence="4" key="1">
    <citation type="submission" date="2017-08" db="EMBL/GenBank/DDBJ databases">
        <authorList>
            <person name="Polle J.E."/>
            <person name="Barry K."/>
            <person name="Cushman J."/>
            <person name="Schmutz J."/>
            <person name="Tran D."/>
            <person name="Hathwaick L.T."/>
            <person name="Yim W.C."/>
            <person name="Jenkins J."/>
            <person name="Mckie-Krisberg Z.M."/>
            <person name="Prochnik S."/>
            <person name="Lindquist E."/>
            <person name="Dockter R.B."/>
            <person name="Adam C."/>
            <person name="Molina H."/>
            <person name="Bunkerborg J."/>
            <person name="Jin E."/>
            <person name="Buchheim M."/>
            <person name="Magnuson J."/>
        </authorList>
    </citation>
    <scope>NUCLEOTIDE SEQUENCE</scope>
    <source>
        <strain evidence="4">CCAP 19/18</strain>
    </source>
</reference>
<dbReference type="Pfam" id="PF00067">
    <property type="entry name" value="p450"/>
    <property type="match status" value="1"/>
</dbReference>
<organism evidence="4 5">
    <name type="scientific">Dunaliella salina</name>
    <name type="common">Green alga</name>
    <name type="synonym">Protococcus salinus</name>
    <dbReference type="NCBI Taxonomy" id="3046"/>
    <lineage>
        <taxon>Eukaryota</taxon>
        <taxon>Viridiplantae</taxon>
        <taxon>Chlorophyta</taxon>
        <taxon>core chlorophytes</taxon>
        <taxon>Chlorophyceae</taxon>
        <taxon>CS clade</taxon>
        <taxon>Chlamydomonadales</taxon>
        <taxon>Dunaliellaceae</taxon>
        <taxon>Dunaliella</taxon>
    </lineage>
</organism>
<dbReference type="Gene3D" id="1.10.630.10">
    <property type="entry name" value="Cytochrome P450"/>
    <property type="match status" value="2"/>
</dbReference>
<evidence type="ECO:0000256" key="3">
    <source>
        <dbReference type="RuleBase" id="RU000461"/>
    </source>
</evidence>
<dbReference type="InterPro" id="IPR050121">
    <property type="entry name" value="Cytochrome_P450_monoxygenase"/>
</dbReference>
<dbReference type="InterPro" id="IPR002401">
    <property type="entry name" value="Cyt_P450_E_grp-I"/>
</dbReference>
<comment type="similarity">
    <text evidence="2 3">Belongs to the cytochrome P450 family.</text>
</comment>
<keyword evidence="3" id="KW-0408">Iron</keyword>
<keyword evidence="3" id="KW-0560">Oxidoreductase</keyword>
<dbReference type="PRINTS" id="PR00385">
    <property type="entry name" value="P450"/>
</dbReference>